<proteinExistence type="predicted"/>
<gene>
    <name evidence="3" type="ORF">V6N12_045684</name>
</gene>
<feature type="region of interest" description="Disordered" evidence="1">
    <location>
        <begin position="152"/>
        <end position="219"/>
    </location>
</feature>
<evidence type="ECO:0000256" key="1">
    <source>
        <dbReference type="SAM" id="MobiDB-lite"/>
    </source>
</evidence>
<dbReference type="EMBL" id="JBBPBM010000003">
    <property type="protein sequence ID" value="KAK8593607.1"/>
    <property type="molecule type" value="Genomic_DNA"/>
</dbReference>
<organism evidence="3 4">
    <name type="scientific">Hibiscus sabdariffa</name>
    <name type="common">roselle</name>
    <dbReference type="NCBI Taxonomy" id="183260"/>
    <lineage>
        <taxon>Eukaryota</taxon>
        <taxon>Viridiplantae</taxon>
        <taxon>Streptophyta</taxon>
        <taxon>Embryophyta</taxon>
        <taxon>Tracheophyta</taxon>
        <taxon>Spermatophyta</taxon>
        <taxon>Magnoliopsida</taxon>
        <taxon>eudicotyledons</taxon>
        <taxon>Gunneridae</taxon>
        <taxon>Pentapetalae</taxon>
        <taxon>rosids</taxon>
        <taxon>malvids</taxon>
        <taxon>Malvales</taxon>
        <taxon>Malvaceae</taxon>
        <taxon>Malvoideae</taxon>
        <taxon>Hibiscus</taxon>
    </lineage>
</organism>
<dbReference type="Proteomes" id="UP001472677">
    <property type="component" value="Unassembled WGS sequence"/>
</dbReference>
<accession>A0ABR2G4K4</accession>
<evidence type="ECO:0000259" key="2">
    <source>
        <dbReference type="Pfam" id="PF03732"/>
    </source>
</evidence>
<dbReference type="PANTHER" id="PTHR34482">
    <property type="entry name" value="DNA DAMAGE-INDUCIBLE PROTEIN 1-LIKE"/>
    <property type="match status" value="1"/>
</dbReference>
<reference evidence="3 4" key="1">
    <citation type="journal article" date="2024" name="G3 (Bethesda)">
        <title>Genome assembly of Hibiscus sabdariffa L. provides insights into metabolisms of medicinal natural products.</title>
        <authorList>
            <person name="Kim T."/>
        </authorList>
    </citation>
    <scope>NUCLEOTIDE SEQUENCE [LARGE SCALE GENOMIC DNA]</scope>
    <source>
        <strain evidence="3">TK-2024</strain>
        <tissue evidence="3">Old leaves</tissue>
    </source>
</reference>
<feature type="domain" description="Retrotransposon gag" evidence="2">
    <location>
        <begin position="78"/>
        <end position="143"/>
    </location>
</feature>
<evidence type="ECO:0000313" key="4">
    <source>
        <dbReference type="Proteomes" id="UP001472677"/>
    </source>
</evidence>
<keyword evidence="4" id="KW-1185">Reference proteome</keyword>
<feature type="compositionally biased region" description="Polar residues" evidence="1">
    <location>
        <begin position="186"/>
        <end position="219"/>
    </location>
</feature>
<feature type="compositionally biased region" description="Basic and acidic residues" evidence="1">
    <location>
        <begin position="153"/>
        <end position="184"/>
    </location>
</feature>
<name>A0ABR2G4K4_9ROSI</name>
<evidence type="ECO:0000313" key="3">
    <source>
        <dbReference type="EMBL" id="KAK8593607.1"/>
    </source>
</evidence>
<feature type="region of interest" description="Disordered" evidence="1">
    <location>
        <begin position="1"/>
        <end position="26"/>
    </location>
</feature>
<protein>
    <recommendedName>
        <fullName evidence="2">Retrotransposon gag domain-containing protein</fullName>
    </recommendedName>
</protein>
<dbReference type="Pfam" id="PF03732">
    <property type="entry name" value="Retrotrans_gag"/>
    <property type="match status" value="1"/>
</dbReference>
<dbReference type="InterPro" id="IPR005162">
    <property type="entry name" value="Retrotrans_gag_dom"/>
</dbReference>
<dbReference type="PANTHER" id="PTHR34482:SF36">
    <property type="entry name" value="RETROTRANSPOSON GAG DOMAIN-CONTAINING PROTEIN"/>
    <property type="match status" value="1"/>
</dbReference>
<comment type="caution">
    <text evidence="3">The sequence shown here is derived from an EMBL/GenBank/DDBJ whole genome shotgun (WGS) entry which is preliminary data.</text>
</comment>
<sequence length="333" mass="38109">MFEQQTASLKKDTLATPSSSTPSRAPIDKLAQHRATTFMRMDESHPEVAEYWLEATTRILTKQLPCSDEHKLECAIALVADEALSWWETTTLTAPAEKVTYEFFVKEFKKKYVSEQYLKERRKKFLYLKQALGIEDFQELVNRAIATEAKMITPEKKKGDSHGFEKWTRTDSRSQRQSKRERQQRGNHSNHTGGQRSNFVPRPQASSKTIAPGVSTFSTGNTGQAPGCGICKKNYYGQCKSRTNACYLYGEADHYMKDCPHNPNKVPARTPTNVRMHLLVETEVLTEQNLVIRIEEREEHVNLLQLLRNPELQVEVIISKGEMMRSPPMSLQV</sequence>